<evidence type="ECO:0000313" key="3">
    <source>
        <dbReference type="Proteomes" id="UP000027936"/>
    </source>
</evidence>
<dbReference type="PANTHER" id="PTHR32022">
    <property type="entry name" value="D-GLUTAMATE CYCLASE, MITOCHONDRIAL"/>
    <property type="match status" value="1"/>
</dbReference>
<name>A0A072NJ48_SCHAZ</name>
<dbReference type="PANTHER" id="PTHR32022:SF10">
    <property type="entry name" value="D-GLUTAMATE CYCLASE, MITOCHONDRIAL"/>
    <property type="match status" value="1"/>
</dbReference>
<evidence type="ECO:0000313" key="2">
    <source>
        <dbReference type="EMBL" id="KEF37719.1"/>
    </source>
</evidence>
<gene>
    <name evidence="2" type="ORF">M670_03021</name>
</gene>
<feature type="domain" description="D-glutamate cyclase-like C-terminal" evidence="1">
    <location>
        <begin position="9"/>
        <end position="280"/>
    </location>
</feature>
<dbReference type="EMBL" id="JJRY01000012">
    <property type="protein sequence ID" value="KEF37719.1"/>
    <property type="molecule type" value="Genomic_DNA"/>
</dbReference>
<organism evidence="2 3">
    <name type="scientific">Schinkia azotoformans MEV2011</name>
    <dbReference type="NCBI Taxonomy" id="1348973"/>
    <lineage>
        <taxon>Bacteria</taxon>
        <taxon>Bacillati</taxon>
        <taxon>Bacillota</taxon>
        <taxon>Bacilli</taxon>
        <taxon>Bacillales</taxon>
        <taxon>Bacillaceae</taxon>
        <taxon>Calidifontibacillus/Schinkia group</taxon>
        <taxon>Schinkia</taxon>
    </lineage>
</organism>
<dbReference type="InterPro" id="IPR025504">
    <property type="entry name" value="GLUCM_C"/>
</dbReference>
<reference evidence="2 3" key="1">
    <citation type="submission" date="2014-04" db="EMBL/GenBank/DDBJ databases">
        <title>Draft genome sequence of Bacillus azotoformans MEV2011, a (co-) denitrifying strain unable to grow in the presence of oxygen.</title>
        <authorList>
            <person name="Nielsen M."/>
            <person name="Schreiber L."/>
            <person name="Finster K."/>
            <person name="Schramm A."/>
        </authorList>
    </citation>
    <scope>NUCLEOTIDE SEQUENCE [LARGE SCALE GENOMIC DNA]</scope>
    <source>
        <strain evidence="2 3">MEV2011</strain>
    </source>
</reference>
<evidence type="ECO:0000259" key="1">
    <source>
        <dbReference type="Pfam" id="PF14336"/>
    </source>
</evidence>
<dbReference type="AlphaFoldDB" id="A0A072NJ48"/>
<sequence length="295" mass="32612">MIMKICSKIDEIIKEDAGNRNIIPFAKRNTLYDAAKSLLNAKEIVIVTGFYIERMKTGETDGPLGAAFLAQALEKLTYKVTIMTSPFNEQIMQATIDALHLKVELVIVDVGEELEKFPQILSNPSITHLIALEQMGIALDGNYYNMAGMKIAIPVARFDSLFVQAREKGITTIAIGDGGNEIGMGSLYSQLFSKIEKNWILNITPVDYLITAGVSNWGGYGLMACLSYLVGEPLLHDPQEEKRLLQVILDAGAVDGRTNMRVMSVDGLPIKKHMEIIDLLHKAIMDRPMVGNQQI</sequence>
<dbReference type="Pfam" id="PF14336">
    <property type="entry name" value="GLUCM-like_C"/>
    <property type="match status" value="1"/>
</dbReference>
<protein>
    <recommendedName>
        <fullName evidence="1">D-glutamate cyclase-like C-terminal domain-containing protein</fullName>
    </recommendedName>
</protein>
<proteinExistence type="predicted"/>
<comment type="caution">
    <text evidence="2">The sequence shown here is derived from an EMBL/GenBank/DDBJ whole genome shotgun (WGS) entry which is preliminary data.</text>
</comment>
<accession>A0A072NJ48</accession>
<dbReference type="Proteomes" id="UP000027936">
    <property type="component" value="Unassembled WGS sequence"/>
</dbReference>
<dbReference type="PATRIC" id="fig|1348973.3.peg.2924"/>
<dbReference type="Gene3D" id="3.90.1640.20">
    <property type="entry name" value="TON_0340"/>
    <property type="match status" value="1"/>
</dbReference>